<organism evidence="21 22">
    <name type="scientific">Trypanosoma cruzi</name>
    <dbReference type="NCBI Taxonomy" id="5693"/>
    <lineage>
        <taxon>Eukaryota</taxon>
        <taxon>Discoba</taxon>
        <taxon>Euglenozoa</taxon>
        <taxon>Kinetoplastea</taxon>
        <taxon>Metakinetoplastina</taxon>
        <taxon>Trypanosomatida</taxon>
        <taxon>Trypanosomatidae</taxon>
        <taxon>Trypanosoma</taxon>
        <taxon>Schizotrypanum</taxon>
    </lineage>
</organism>
<evidence type="ECO:0000256" key="3">
    <source>
        <dbReference type="ARBA" id="ARBA00004906"/>
    </source>
</evidence>
<evidence type="ECO:0000256" key="6">
    <source>
        <dbReference type="ARBA" id="ARBA00022448"/>
    </source>
</evidence>
<evidence type="ECO:0000256" key="8">
    <source>
        <dbReference type="ARBA" id="ARBA00022679"/>
    </source>
</evidence>
<keyword evidence="17" id="KW-0576">Peroxisome</keyword>
<dbReference type="GO" id="GO:0008270">
    <property type="term" value="F:zinc ion binding"/>
    <property type="evidence" value="ECO:0007669"/>
    <property type="project" value="UniProtKB-KW"/>
</dbReference>
<dbReference type="Pfam" id="PF04757">
    <property type="entry name" value="Pex2_Pex12"/>
    <property type="match status" value="1"/>
</dbReference>
<evidence type="ECO:0000256" key="16">
    <source>
        <dbReference type="ARBA" id="ARBA00023136"/>
    </source>
</evidence>
<dbReference type="CDD" id="cd16527">
    <property type="entry name" value="RING-HC_PEX10"/>
    <property type="match status" value="1"/>
</dbReference>
<dbReference type="VEuPathDB" id="TriTrypDB:TCDM_08309"/>
<reference evidence="21 22" key="1">
    <citation type="journal article" date="2018" name="Microb. Genom.">
        <title>Expanding an expanded genome: long-read sequencing of Trypanosoma cruzi.</title>
        <authorList>
            <person name="Berna L."/>
            <person name="Rodriguez M."/>
            <person name="Chiribao M.L."/>
            <person name="Parodi-Talice A."/>
            <person name="Pita S."/>
            <person name="Rijo G."/>
            <person name="Alvarez-Valin F."/>
            <person name="Robello C."/>
        </authorList>
    </citation>
    <scope>NUCLEOTIDE SEQUENCE [LARGE SCALE GENOMIC DNA]</scope>
    <source>
        <strain evidence="21 22">TCC</strain>
    </source>
</reference>
<comment type="catalytic activity">
    <reaction evidence="1">
        <text>S-ubiquitinyl-[E2 ubiquitin-conjugating enzyme]-L-cysteine + [acceptor protein]-L-lysine = [E2 ubiquitin-conjugating enzyme]-L-cysteine + N(6)-ubiquitinyl-[acceptor protein]-L-lysine.</text>
        <dbReference type="EC" id="2.3.2.27"/>
    </reaction>
</comment>
<keyword evidence="15 19" id="KW-1133">Transmembrane helix</keyword>
<evidence type="ECO:0000256" key="12">
    <source>
        <dbReference type="ARBA" id="ARBA00022786"/>
    </source>
</evidence>
<dbReference type="Proteomes" id="UP000246078">
    <property type="component" value="Unassembled WGS sequence"/>
</dbReference>
<dbReference type="InterPro" id="IPR006845">
    <property type="entry name" value="Pex_N"/>
</dbReference>
<keyword evidence="6" id="KW-0813">Transport</keyword>
<dbReference type="VEuPathDB" id="TriTrypDB:C3747_261g29"/>
<accession>A0A2V2VI14</accession>
<keyword evidence="8" id="KW-0808">Transferase</keyword>
<dbReference type="VEuPathDB" id="TriTrypDB:TCSYLVIO_006420"/>
<protein>
    <recommendedName>
        <fullName evidence="5">RING-type E3 ubiquitin transferase</fullName>
        <ecNumber evidence="5">2.3.2.27</ecNumber>
    </recommendedName>
</protein>
<dbReference type="InterPro" id="IPR013083">
    <property type="entry name" value="Znf_RING/FYVE/PHD"/>
</dbReference>
<dbReference type="InterPro" id="IPR001841">
    <property type="entry name" value="Znf_RING"/>
</dbReference>
<evidence type="ECO:0000256" key="19">
    <source>
        <dbReference type="SAM" id="Phobius"/>
    </source>
</evidence>
<dbReference type="InterPro" id="IPR017907">
    <property type="entry name" value="Znf_RING_CS"/>
</dbReference>
<evidence type="ECO:0000256" key="10">
    <source>
        <dbReference type="ARBA" id="ARBA00022723"/>
    </source>
</evidence>
<dbReference type="Pfam" id="PF13639">
    <property type="entry name" value="zf-RING_2"/>
    <property type="match status" value="1"/>
</dbReference>
<keyword evidence="12" id="KW-0833">Ubl conjugation pathway</keyword>
<evidence type="ECO:0000256" key="7">
    <source>
        <dbReference type="ARBA" id="ARBA00022593"/>
    </source>
</evidence>
<evidence type="ECO:0000259" key="20">
    <source>
        <dbReference type="PROSITE" id="PS50089"/>
    </source>
</evidence>
<evidence type="ECO:0000256" key="13">
    <source>
        <dbReference type="ARBA" id="ARBA00022833"/>
    </source>
</evidence>
<keyword evidence="9 19" id="KW-0812">Transmembrane</keyword>
<dbReference type="VEuPathDB" id="TriTrypDB:TcBrA4_0081920"/>
<evidence type="ECO:0000313" key="22">
    <source>
        <dbReference type="Proteomes" id="UP000246078"/>
    </source>
</evidence>
<dbReference type="AlphaFoldDB" id="A0A2V2VI14"/>
<dbReference type="VEuPathDB" id="TriTrypDB:Tc_MARK_5120"/>
<evidence type="ECO:0000256" key="1">
    <source>
        <dbReference type="ARBA" id="ARBA00000900"/>
    </source>
</evidence>
<dbReference type="VEuPathDB" id="TriTrypDB:TcG_06590"/>
<feature type="transmembrane region" description="Helical" evidence="19">
    <location>
        <begin position="92"/>
        <end position="116"/>
    </location>
</feature>
<comment type="subcellular location">
    <subcellularLocation>
        <location evidence="2">Peroxisome membrane</location>
        <topology evidence="2">Multi-pass membrane protein</topology>
    </subcellularLocation>
</comment>
<evidence type="ECO:0000256" key="2">
    <source>
        <dbReference type="ARBA" id="ARBA00004585"/>
    </source>
</evidence>
<sequence length="300" mass="33796">MQPATAPYILRSLYKDEHIIDNHVTRPLTGLVTALFGAHWTNRYDSHLSNLAKGLYVALSLLRGQTLGEEFCDLLPVTRGIPTRMMGITRKLLLALLLALEPVALFQFAVRVFPAVPPHDVIANVRKFTLMLLFLFETYGTLVHRLLGVRHLSLLPSQRLQNDDGAPYTYFGLGILVLLELIVRLWRYMERRRLALQQGSHYDVPRDEESQEHEDSDADDNQNAAAGKCMLCLSNRKQPTATSCGHIFCWRCLLDWIKSNSHGAICPFCRRQITVQSSVPLYLYVAKEAPTAGGVHDTSA</sequence>
<dbReference type="InterPro" id="IPR025654">
    <property type="entry name" value="PEX2/10"/>
</dbReference>
<evidence type="ECO:0000256" key="5">
    <source>
        <dbReference type="ARBA" id="ARBA00012483"/>
    </source>
</evidence>
<name>A0A2V2VI14_TRYCR</name>
<evidence type="ECO:0000256" key="17">
    <source>
        <dbReference type="ARBA" id="ARBA00023140"/>
    </source>
</evidence>
<dbReference type="SUPFAM" id="SSF57850">
    <property type="entry name" value="RING/U-box"/>
    <property type="match status" value="1"/>
</dbReference>
<evidence type="ECO:0000256" key="14">
    <source>
        <dbReference type="ARBA" id="ARBA00022927"/>
    </source>
</evidence>
<dbReference type="PROSITE" id="PS50089">
    <property type="entry name" value="ZF_RING_2"/>
    <property type="match status" value="1"/>
</dbReference>
<keyword evidence="10" id="KW-0479">Metal-binding</keyword>
<dbReference type="Gene3D" id="3.30.40.10">
    <property type="entry name" value="Zinc/RING finger domain, C3HC4 (zinc finger)"/>
    <property type="match status" value="1"/>
</dbReference>
<proteinExistence type="inferred from homology"/>
<comment type="similarity">
    <text evidence="4">Belongs to the pex2/pex10/pex12 family.</text>
</comment>
<keyword evidence="7" id="KW-0962">Peroxisome biogenesis</keyword>
<dbReference type="VEuPathDB" id="TriTrypDB:TcCLB.508479.190"/>
<dbReference type="GO" id="GO:0061630">
    <property type="term" value="F:ubiquitin protein ligase activity"/>
    <property type="evidence" value="ECO:0007669"/>
    <property type="project" value="UniProtKB-EC"/>
</dbReference>
<feature type="transmembrane region" description="Helical" evidence="19">
    <location>
        <begin position="167"/>
        <end position="186"/>
    </location>
</feature>
<keyword evidence="16 19" id="KW-0472">Membrane</keyword>
<dbReference type="VEuPathDB" id="TriTrypDB:TcCL_NonESM08693"/>
<evidence type="ECO:0000256" key="11">
    <source>
        <dbReference type="ARBA" id="ARBA00022771"/>
    </source>
</evidence>
<feature type="domain" description="RING-type" evidence="20">
    <location>
        <begin position="229"/>
        <end position="270"/>
    </location>
</feature>
<dbReference type="EC" id="2.3.2.27" evidence="5"/>
<dbReference type="GO" id="GO:0005778">
    <property type="term" value="C:peroxisomal membrane"/>
    <property type="evidence" value="ECO:0007669"/>
    <property type="project" value="UniProtKB-SubCell"/>
</dbReference>
<dbReference type="SMART" id="SM00184">
    <property type="entry name" value="RING"/>
    <property type="match status" value="1"/>
</dbReference>
<comment type="caution">
    <text evidence="21">The sequence shown here is derived from an EMBL/GenBank/DDBJ whole genome shotgun (WGS) entry which is preliminary data.</text>
</comment>
<keyword evidence="14" id="KW-0653">Protein transport</keyword>
<keyword evidence="11 18" id="KW-0863">Zinc-finger</keyword>
<evidence type="ECO:0000256" key="18">
    <source>
        <dbReference type="PROSITE-ProRule" id="PRU00175"/>
    </source>
</evidence>
<dbReference type="PANTHER" id="PTHR23350:SF0">
    <property type="entry name" value="PEROXISOME BIOGENESIS FACTOR 10"/>
    <property type="match status" value="1"/>
</dbReference>
<gene>
    <name evidence="21" type="ORF">C3747_261g29</name>
</gene>
<keyword evidence="13" id="KW-0862">Zinc</keyword>
<evidence type="ECO:0000313" key="21">
    <source>
        <dbReference type="EMBL" id="PWU96067.1"/>
    </source>
</evidence>
<comment type="pathway">
    <text evidence="3">Protein modification; protein ubiquitination.</text>
</comment>
<dbReference type="PANTHER" id="PTHR23350">
    <property type="entry name" value="PEROXISOME ASSEMBLY PROTEIN 10"/>
    <property type="match status" value="1"/>
</dbReference>
<dbReference type="VEuPathDB" id="TriTrypDB:ECC02_002330"/>
<evidence type="ECO:0000256" key="15">
    <source>
        <dbReference type="ARBA" id="ARBA00022989"/>
    </source>
</evidence>
<dbReference type="EMBL" id="PRFC01000261">
    <property type="protein sequence ID" value="PWU96067.1"/>
    <property type="molecule type" value="Genomic_DNA"/>
</dbReference>
<dbReference type="VEuPathDB" id="TriTrypDB:C4B63_11g483"/>
<dbReference type="VEuPathDB" id="TriTrypDB:BCY84_13607"/>
<dbReference type="PROSITE" id="PS00518">
    <property type="entry name" value="ZF_RING_1"/>
    <property type="match status" value="1"/>
</dbReference>
<evidence type="ECO:0000256" key="9">
    <source>
        <dbReference type="ARBA" id="ARBA00022692"/>
    </source>
</evidence>
<evidence type="ECO:0000256" key="4">
    <source>
        <dbReference type="ARBA" id="ARBA00008704"/>
    </source>
</evidence>
<dbReference type="GO" id="GO:0016558">
    <property type="term" value="P:protein import into peroxisome matrix"/>
    <property type="evidence" value="ECO:0007669"/>
    <property type="project" value="InterPro"/>
</dbReference>